<dbReference type="PANTHER" id="PTHR38042">
    <property type="entry name" value="UROPORPHYRINOGEN-III SYNTHASE, CHLOROPLASTIC"/>
    <property type="match status" value="1"/>
</dbReference>
<evidence type="ECO:0000256" key="8">
    <source>
        <dbReference type="ARBA" id="ARBA00048617"/>
    </source>
</evidence>
<name>A0A8K0V3L0_9ENTR</name>
<evidence type="ECO:0000256" key="3">
    <source>
        <dbReference type="ARBA" id="ARBA00013109"/>
    </source>
</evidence>
<reference evidence="11" key="1">
    <citation type="submission" date="2021-01" db="EMBL/GenBank/DDBJ databases">
        <title>Intestinitalea alba gen. nov., sp. nov., a novel genus of the family Enterobacteriaceae, isolated from the gut of the plastic-eating mealworm Tenebrio molitor L.</title>
        <authorList>
            <person name="Yang Y."/>
        </authorList>
    </citation>
    <scope>NUCLEOTIDE SEQUENCE</scope>
    <source>
        <strain evidence="11">BIT-L3</strain>
    </source>
</reference>
<dbReference type="RefSeq" id="WP_238713231.1">
    <property type="nucleotide sequence ID" value="NZ_JAEPBH010000013.1"/>
</dbReference>
<feature type="domain" description="Tetrapyrrole biosynthesis uroporphyrinogen III synthase" evidence="10">
    <location>
        <begin position="13"/>
        <end position="242"/>
    </location>
</feature>
<comment type="pathway">
    <text evidence="1 9">Porphyrin-containing compound metabolism; protoporphyrin-IX biosynthesis; coproporphyrinogen-III from 5-aminolevulinate: step 3/4.</text>
</comment>
<dbReference type="Proteomes" id="UP000659047">
    <property type="component" value="Unassembled WGS sequence"/>
</dbReference>
<comment type="similarity">
    <text evidence="2 9">Belongs to the uroporphyrinogen-III synthase family.</text>
</comment>
<dbReference type="GO" id="GO:0006782">
    <property type="term" value="P:protoporphyrinogen IX biosynthetic process"/>
    <property type="evidence" value="ECO:0007669"/>
    <property type="project" value="UniProtKB-UniRule"/>
</dbReference>
<keyword evidence="12" id="KW-1185">Reference proteome</keyword>
<gene>
    <name evidence="11" type="primary">hemD</name>
    <name evidence="11" type="ORF">JJB97_06545</name>
</gene>
<evidence type="ECO:0000259" key="10">
    <source>
        <dbReference type="Pfam" id="PF02602"/>
    </source>
</evidence>
<evidence type="ECO:0000256" key="7">
    <source>
        <dbReference type="ARBA" id="ARBA00040167"/>
    </source>
</evidence>
<dbReference type="InterPro" id="IPR036108">
    <property type="entry name" value="4pyrrol_syn_uPrphyn_synt_sf"/>
</dbReference>
<dbReference type="Gene3D" id="3.40.50.10090">
    <property type="match status" value="2"/>
</dbReference>
<dbReference type="UniPathway" id="UPA00251">
    <property type="reaction ID" value="UER00320"/>
</dbReference>
<sequence>MSILVTRPSPAGDDLVRRLRALGREAWSLPLIEFSPGRELQKLPAYLHSLDEGDLAFVLSQHVVEYASAALARESLRWPAQANWFAIGRTSALAFHQASNLPIIYPRDRESSENLLQFAQLQAISGRKALILRGNGGRELLGETLSQRGATVTYCECYQRCKKHYDGAEEAHRWQSRGVKTLVVTSAEMLSQLWAMVPEWYRNTWLLRCRLFVVSERLATQAREAGWQDVRIADNADNDALLRALQQHEIWDE</sequence>
<dbReference type="Pfam" id="PF02602">
    <property type="entry name" value="HEM4"/>
    <property type="match status" value="1"/>
</dbReference>
<dbReference type="GO" id="GO:0006780">
    <property type="term" value="P:uroporphyrinogen III biosynthetic process"/>
    <property type="evidence" value="ECO:0007669"/>
    <property type="project" value="UniProtKB-UniRule"/>
</dbReference>
<proteinExistence type="inferred from homology"/>
<dbReference type="PANTHER" id="PTHR38042:SF1">
    <property type="entry name" value="UROPORPHYRINOGEN-III SYNTHASE, CHLOROPLASTIC"/>
    <property type="match status" value="1"/>
</dbReference>
<accession>A0A8K0V3L0</accession>
<dbReference type="GO" id="GO:0004852">
    <property type="term" value="F:uroporphyrinogen-III synthase activity"/>
    <property type="evidence" value="ECO:0007669"/>
    <property type="project" value="UniProtKB-UniRule"/>
</dbReference>
<evidence type="ECO:0000256" key="5">
    <source>
        <dbReference type="ARBA" id="ARBA00023244"/>
    </source>
</evidence>
<dbReference type="InterPro" id="IPR003754">
    <property type="entry name" value="4pyrrol_synth_uPrphyn_synth"/>
</dbReference>
<evidence type="ECO:0000256" key="6">
    <source>
        <dbReference type="ARBA" id="ARBA00037589"/>
    </source>
</evidence>
<dbReference type="InterPro" id="IPR039793">
    <property type="entry name" value="UROS/Hem4"/>
</dbReference>
<evidence type="ECO:0000256" key="2">
    <source>
        <dbReference type="ARBA" id="ARBA00008133"/>
    </source>
</evidence>
<evidence type="ECO:0000256" key="9">
    <source>
        <dbReference type="RuleBase" id="RU366031"/>
    </source>
</evidence>
<dbReference type="EMBL" id="JAEPBH010000013">
    <property type="protein sequence ID" value="MBK4714996.1"/>
    <property type="molecule type" value="Genomic_DNA"/>
</dbReference>
<evidence type="ECO:0000313" key="12">
    <source>
        <dbReference type="Proteomes" id="UP000659047"/>
    </source>
</evidence>
<dbReference type="AlphaFoldDB" id="A0A8K0V3L0"/>
<keyword evidence="5 9" id="KW-0627">Porphyrin biosynthesis</keyword>
<dbReference type="CDD" id="cd06578">
    <property type="entry name" value="HemD"/>
    <property type="match status" value="1"/>
</dbReference>
<organism evidence="11 12">
    <name type="scientific">Tenebrionibacter intestinalis</name>
    <dbReference type="NCBI Taxonomy" id="2799638"/>
    <lineage>
        <taxon>Bacteria</taxon>
        <taxon>Pseudomonadati</taxon>
        <taxon>Pseudomonadota</taxon>
        <taxon>Gammaproteobacteria</taxon>
        <taxon>Enterobacterales</taxon>
        <taxon>Enterobacteriaceae</taxon>
        <taxon>Tenebrionibacter/Tenebrionicola group</taxon>
        <taxon>Tenebrionibacter</taxon>
    </lineage>
</organism>
<evidence type="ECO:0000313" key="11">
    <source>
        <dbReference type="EMBL" id="MBK4714996.1"/>
    </source>
</evidence>
<evidence type="ECO:0000256" key="4">
    <source>
        <dbReference type="ARBA" id="ARBA00023239"/>
    </source>
</evidence>
<protein>
    <recommendedName>
        <fullName evidence="7 9">Uroporphyrinogen-III synthase</fullName>
        <ecNumber evidence="3 9">4.2.1.75</ecNumber>
    </recommendedName>
</protein>
<dbReference type="SUPFAM" id="SSF69618">
    <property type="entry name" value="HemD-like"/>
    <property type="match status" value="1"/>
</dbReference>
<comment type="function">
    <text evidence="6 9">Catalyzes cyclization of the linear tetrapyrrole, hydroxymethylbilane, to the macrocyclic uroporphyrinogen III.</text>
</comment>
<keyword evidence="4 9" id="KW-0456">Lyase</keyword>
<comment type="caution">
    <text evidence="11">The sequence shown here is derived from an EMBL/GenBank/DDBJ whole genome shotgun (WGS) entry which is preliminary data.</text>
</comment>
<comment type="catalytic activity">
    <reaction evidence="8 9">
        <text>hydroxymethylbilane = uroporphyrinogen III + H2O</text>
        <dbReference type="Rhea" id="RHEA:18965"/>
        <dbReference type="ChEBI" id="CHEBI:15377"/>
        <dbReference type="ChEBI" id="CHEBI:57308"/>
        <dbReference type="ChEBI" id="CHEBI:57845"/>
        <dbReference type="EC" id="4.2.1.75"/>
    </reaction>
</comment>
<dbReference type="EC" id="4.2.1.75" evidence="3 9"/>
<evidence type="ECO:0000256" key="1">
    <source>
        <dbReference type="ARBA" id="ARBA00004772"/>
    </source>
</evidence>
<dbReference type="NCBIfam" id="NF004582">
    <property type="entry name" value="PRK05928.1-1"/>
    <property type="match status" value="1"/>
</dbReference>